<evidence type="ECO:0000313" key="3">
    <source>
        <dbReference type="EMBL" id="MFE9606837.1"/>
    </source>
</evidence>
<reference evidence="3 4" key="1">
    <citation type="submission" date="2024-10" db="EMBL/GenBank/DDBJ databases">
        <title>The Natural Products Discovery Center: Release of the First 8490 Sequenced Strains for Exploring Actinobacteria Biosynthetic Diversity.</title>
        <authorList>
            <person name="Kalkreuter E."/>
            <person name="Kautsar S.A."/>
            <person name="Yang D."/>
            <person name="Bader C.D."/>
            <person name="Teijaro C.N."/>
            <person name="Fluegel L."/>
            <person name="Davis C.M."/>
            <person name="Simpson J.R."/>
            <person name="Lauterbach L."/>
            <person name="Steele A.D."/>
            <person name="Gui C."/>
            <person name="Meng S."/>
            <person name="Li G."/>
            <person name="Viehrig K."/>
            <person name="Ye F."/>
            <person name="Su P."/>
            <person name="Kiefer A.F."/>
            <person name="Nichols A."/>
            <person name="Cepeda A.J."/>
            <person name="Yan W."/>
            <person name="Fan B."/>
            <person name="Jiang Y."/>
            <person name="Adhikari A."/>
            <person name="Zheng C.-J."/>
            <person name="Schuster L."/>
            <person name="Cowan T.M."/>
            <person name="Smanski M.J."/>
            <person name="Chevrette M.G."/>
            <person name="De Carvalho L.P.S."/>
            <person name="Shen B."/>
        </authorList>
    </citation>
    <scope>NUCLEOTIDE SEQUENCE [LARGE SCALE GENOMIC DNA]</scope>
    <source>
        <strain evidence="3 4">NPDC006488</strain>
    </source>
</reference>
<feature type="region of interest" description="Disordered" evidence="1">
    <location>
        <begin position="76"/>
        <end position="122"/>
    </location>
</feature>
<evidence type="ECO:0000313" key="4">
    <source>
        <dbReference type="Proteomes" id="UP001601303"/>
    </source>
</evidence>
<keyword evidence="2" id="KW-0812">Transmembrane</keyword>
<comment type="caution">
    <text evidence="3">The sequence shown here is derived from an EMBL/GenBank/DDBJ whole genome shotgun (WGS) entry which is preliminary data.</text>
</comment>
<name>A0ABW6MMS5_9ACTN</name>
<dbReference type="Proteomes" id="UP001601303">
    <property type="component" value="Unassembled WGS sequence"/>
</dbReference>
<gene>
    <name evidence="3" type="ORF">ACFYNQ_50920</name>
</gene>
<evidence type="ECO:0000256" key="1">
    <source>
        <dbReference type="SAM" id="MobiDB-lite"/>
    </source>
</evidence>
<keyword evidence="2" id="KW-1133">Transmembrane helix</keyword>
<evidence type="ECO:0008006" key="5">
    <source>
        <dbReference type="Google" id="ProtNLM"/>
    </source>
</evidence>
<dbReference type="RefSeq" id="WP_388115642.1">
    <property type="nucleotide sequence ID" value="NZ_JBIAHM010000038.1"/>
</dbReference>
<accession>A0ABW6MMS5</accession>
<protein>
    <recommendedName>
        <fullName evidence="5">Integral membrane protein</fullName>
    </recommendedName>
</protein>
<dbReference type="EMBL" id="JBIAHM010000038">
    <property type="protein sequence ID" value="MFE9606837.1"/>
    <property type="molecule type" value="Genomic_DNA"/>
</dbReference>
<evidence type="ECO:0000256" key="2">
    <source>
        <dbReference type="SAM" id="Phobius"/>
    </source>
</evidence>
<feature type="transmembrane region" description="Helical" evidence="2">
    <location>
        <begin position="38"/>
        <end position="57"/>
    </location>
</feature>
<keyword evidence="2" id="KW-0472">Membrane</keyword>
<keyword evidence="4" id="KW-1185">Reference proteome</keyword>
<feature type="transmembrane region" description="Helical" evidence="2">
    <location>
        <begin position="7"/>
        <end position="26"/>
    </location>
</feature>
<sequence length="122" mass="12393">MAALRWVVAVVASVAAFFVVAVPWAVLSSGGHDPWEVIGPVGGVVAAGVLAALGWWASQTTAPAGGGPERRVRQSARAKGNIRQTAGNAGAVGRAGRRPMRESIRQKGRGGGDVDQVGGDRA</sequence>
<organism evidence="3 4">
    <name type="scientific">Streptomyces hokutonensis</name>
    <dbReference type="NCBI Taxonomy" id="1306990"/>
    <lineage>
        <taxon>Bacteria</taxon>
        <taxon>Bacillati</taxon>
        <taxon>Actinomycetota</taxon>
        <taxon>Actinomycetes</taxon>
        <taxon>Kitasatosporales</taxon>
        <taxon>Streptomycetaceae</taxon>
        <taxon>Streptomyces</taxon>
    </lineage>
</organism>
<proteinExistence type="predicted"/>